<evidence type="ECO:0000259" key="2">
    <source>
        <dbReference type="Pfam" id="PF06381"/>
    </source>
</evidence>
<name>A0ABU7U2W3_9PROT</name>
<reference evidence="3 4" key="1">
    <citation type="submission" date="2023-10" db="EMBL/GenBank/DDBJ databases">
        <title>Sorlinia euscelidii gen. nov., sp. nov., an acetic acid bacteria isolated from the gut of Euscelidius variegatus emitter.</title>
        <authorList>
            <person name="Michoud G."/>
            <person name="Marasco R."/>
            <person name="Seferji K."/>
            <person name="Gonella E."/>
            <person name="Garuglieri E."/>
            <person name="Alma A."/>
            <person name="Mapelli F."/>
            <person name="Borin S."/>
            <person name="Daffonchio D."/>
            <person name="Crotti E."/>
        </authorList>
    </citation>
    <scope>NUCLEOTIDE SEQUENCE [LARGE SCALE GENOMIC DNA]</scope>
    <source>
        <strain evidence="3 4">EV16P</strain>
    </source>
</reference>
<accession>A0ABU7U2W3</accession>
<comment type="caution">
    <text evidence="3">The sequence shown here is derived from an EMBL/GenBank/DDBJ whole genome shotgun (WGS) entry which is preliminary data.</text>
</comment>
<gene>
    <name evidence="3" type="ORF">DOFOFD_04495</name>
</gene>
<dbReference type="InterPro" id="IPR024459">
    <property type="entry name" value="Acb1-like_N"/>
</dbReference>
<proteinExistence type="predicted"/>
<dbReference type="RefSeq" id="WP_418115669.1">
    <property type="nucleotide sequence ID" value="NZ_JAWJZZ010000005.1"/>
</dbReference>
<dbReference type="Proteomes" id="UP001312908">
    <property type="component" value="Unassembled WGS sequence"/>
</dbReference>
<dbReference type="EMBL" id="JAWJZY010000002">
    <property type="protein sequence ID" value="MEE8658266.1"/>
    <property type="molecule type" value="Genomic_DNA"/>
</dbReference>
<evidence type="ECO:0000313" key="4">
    <source>
        <dbReference type="Proteomes" id="UP001312908"/>
    </source>
</evidence>
<sequence>MKRMTESTRRRKPRFLTRRSRTMVEREEPILRPPNGAGGRMSTRATRQPAGENSSRRRFRYNRPASHPAIAQQALEDRLAPYEPPQGVRGPGFDKVAMDASLTALRHWVDSNPSLVENYIADGLGFPGYAHLAEMAQRAEFRKPCEVIARECTRAWLRFIYRGHGHDDAATRERLDQLEQSCRRLALRDVVKRQVLQALTYGIGHVWVGLKNQSLDTAAQSAPLRATSQGMGRATLERLVAIEPVWTTPNSYDVDNPLSPDHYRPRNWWVQGRLVDRSRLLTMVPYEVSDILKPAFNFGGLSLTQQLKSYVHNFLRTRNAVAGITANFSRLVLLTDMAGNMQAPMTGPDPFPGMSFADIDASSIHGRAALMQDVAEGQSTIIADKNAEDAKILSTPLNGLDKLLAQSMEAMASIPGIPLVKLFGLQPSGLNASSDGEIRVFYDEISAFQEALIRPIVQRVLDLVQIDLWGEIDPKIDFIFNPLWQMDEKTRAGIERSRAETVSALVKGGVVSTDEARRRLAAGPVAPYA</sequence>
<feature type="domain" description="Anti-CBASS protein Acb1-like N-terminal" evidence="2">
    <location>
        <begin position="135"/>
        <end position="503"/>
    </location>
</feature>
<feature type="compositionally biased region" description="Basic residues" evidence="1">
    <location>
        <begin position="9"/>
        <end position="21"/>
    </location>
</feature>
<organism evidence="3 4">
    <name type="scientific">Sorlinia euscelidii</name>
    <dbReference type="NCBI Taxonomy" id="3081148"/>
    <lineage>
        <taxon>Bacteria</taxon>
        <taxon>Pseudomonadati</taxon>
        <taxon>Pseudomonadota</taxon>
        <taxon>Alphaproteobacteria</taxon>
        <taxon>Acetobacterales</taxon>
        <taxon>Acetobacteraceae</taxon>
        <taxon>Sorlinia</taxon>
    </lineage>
</organism>
<dbReference type="Pfam" id="PF06381">
    <property type="entry name" value="Phage_portal_3"/>
    <property type="match status" value="1"/>
</dbReference>
<protein>
    <submittedName>
        <fullName evidence="3">DUF1073 domain-containing protein</fullName>
    </submittedName>
</protein>
<feature type="region of interest" description="Disordered" evidence="1">
    <location>
        <begin position="1"/>
        <end position="63"/>
    </location>
</feature>
<evidence type="ECO:0000256" key="1">
    <source>
        <dbReference type="SAM" id="MobiDB-lite"/>
    </source>
</evidence>
<evidence type="ECO:0000313" key="3">
    <source>
        <dbReference type="EMBL" id="MEE8658266.1"/>
    </source>
</evidence>
<keyword evidence="4" id="KW-1185">Reference proteome</keyword>